<reference evidence="4" key="1">
    <citation type="submission" date="2023-01" db="EMBL/GenBank/DDBJ databases">
        <title>The genome sequence of Kordiimonadaceae bacterium 6D33.</title>
        <authorList>
            <person name="Liu Y."/>
        </authorList>
    </citation>
    <scope>NUCLEOTIDE SEQUENCE</scope>
    <source>
        <strain evidence="4">6D33</strain>
    </source>
</reference>
<feature type="transmembrane region" description="Helical" evidence="2">
    <location>
        <begin position="272"/>
        <end position="291"/>
    </location>
</feature>
<feature type="transmembrane region" description="Helical" evidence="2">
    <location>
        <begin position="371"/>
        <end position="389"/>
    </location>
</feature>
<dbReference type="PANTHER" id="PTHR30188">
    <property type="entry name" value="ABC TRANSPORTER PERMEASE PROTEIN-RELATED"/>
    <property type="match status" value="1"/>
</dbReference>
<feature type="transmembrane region" description="Helical" evidence="2">
    <location>
        <begin position="331"/>
        <end position="351"/>
    </location>
</feature>
<dbReference type="GO" id="GO:0005548">
    <property type="term" value="F:phospholipid transporter activity"/>
    <property type="evidence" value="ECO:0007669"/>
    <property type="project" value="TreeGrafter"/>
</dbReference>
<feature type="transmembrane region" description="Helical" evidence="2">
    <location>
        <begin position="146"/>
        <end position="164"/>
    </location>
</feature>
<protein>
    <submittedName>
        <fullName evidence="4">ABC transporter permease</fullName>
    </submittedName>
</protein>
<feature type="transmembrane region" description="Helical" evidence="2">
    <location>
        <begin position="297"/>
        <end position="319"/>
    </location>
</feature>
<dbReference type="InterPro" id="IPR036513">
    <property type="entry name" value="STAS_dom_sf"/>
</dbReference>
<keyword evidence="2" id="KW-0812">Transmembrane</keyword>
<keyword evidence="2" id="KW-0472">Membrane</keyword>
<evidence type="ECO:0000313" key="4">
    <source>
        <dbReference type="EMBL" id="WCL54940.1"/>
    </source>
</evidence>
<comment type="function">
    <text evidence="1">Could be part of an ABC transporter complex.</text>
</comment>
<dbReference type="KEGG" id="gso:PH603_04105"/>
<dbReference type="PANTHER" id="PTHR30188:SF3">
    <property type="entry name" value="ABC TRANSPORTER PERMEASE"/>
    <property type="match status" value="1"/>
</dbReference>
<evidence type="ECO:0000256" key="2">
    <source>
        <dbReference type="RuleBase" id="RU362044"/>
    </source>
</evidence>
<name>A0AAE9XTK1_9PROT</name>
<dbReference type="GO" id="GO:0043190">
    <property type="term" value="C:ATP-binding cassette (ABC) transporter complex"/>
    <property type="evidence" value="ECO:0007669"/>
    <property type="project" value="InterPro"/>
</dbReference>
<gene>
    <name evidence="4" type="ORF">PH603_04105</name>
</gene>
<keyword evidence="2" id="KW-1133">Transmembrane helix</keyword>
<keyword evidence="5" id="KW-1185">Reference proteome</keyword>
<dbReference type="Proteomes" id="UP001217500">
    <property type="component" value="Chromosome"/>
</dbReference>
<evidence type="ECO:0000259" key="3">
    <source>
        <dbReference type="PROSITE" id="PS50801"/>
    </source>
</evidence>
<dbReference type="PROSITE" id="PS50801">
    <property type="entry name" value="STAS"/>
    <property type="match status" value="1"/>
</dbReference>
<feature type="domain" description="STAS" evidence="3">
    <location>
        <begin position="28"/>
        <end position="99"/>
    </location>
</feature>
<dbReference type="InterPro" id="IPR002645">
    <property type="entry name" value="STAS_dom"/>
</dbReference>
<evidence type="ECO:0000256" key="1">
    <source>
        <dbReference type="ARBA" id="ARBA00003787"/>
    </source>
</evidence>
<proteinExistence type="inferred from homology"/>
<dbReference type="AlphaFoldDB" id="A0AAE9XTK1"/>
<dbReference type="Gene3D" id="3.30.750.24">
    <property type="entry name" value="STAS domain"/>
    <property type="match status" value="1"/>
</dbReference>
<keyword evidence="2" id="KW-1003">Cell membrane</keyword>
<feature type="transmembrane region" description="Helical" evidence="2">
    <location>
        <begin position="185"/>
        <end position="209"/>
    </location>
</feature>
<organism evidence="4 5">
    <name type="scientific">Gimibacter soli</name>
    <dbReference type="NCBI Taxonomy" id="3024400"/>
    <lineage>
        <taxon>Bacteria</taxon>
        <taxon>Pseudomonadati</taxon>
        <taxon>Pseudomonadota</taxon>
        <taxon>Alphaproteobacteria</taxon>
        <taxon>Kordiimonadales</taxon>
        <taxon>Temperatibacteraceae</taxon>
        <taxon>Gimibacter</taxon>
    </lineage>
</organism>
<dbReference type="InterPro" id="IPR003453">
    <property type="entry name" value="ABC_MlaE_roteobac"/>
</dbReference>
<evidence type="ECO:0000313" key="5">
    <source>
        <dbReference type="Proteomes" id="UP001217500"/>
    </source>
</evidence>
<dbReference type="EMBL" id="CP116805">
    <property type="protein sequence ID" value="WCL54940.1"/>
    <property type="molecule type" value="Genomic_DNA"/>
</dbReference>
<accession>A0AAE9XTK1</accession>
<keyword evidence="2" id="KW-0997">Cell inner membrane</keyword>
<comment type="similarity">
    <text evidence="2">Belongs to the MlaE permease family.</text>
</comment>
<dbReference type="Pfam" id="PF02405">
    <property type="entry name" value="MlaE"/>
    <property type="match status" value="1"/>
</dbReference>
<sequence>MDATSPAADAGPPPDTFVCVGDAGPTCVVALNGAWTLANAEVIDRHVRAALRYAARQAGERPMMIDCSGIDTLDTTGAVLIRRFAASLEEKAPAMVTGIAARHKRLLEVINCRQPAVAIAPDMLPWHLRLLEDVGIASMRLANETANLLSFIGNVLVRFFGLFLNPSRLRVTALVHQIDVVGVRAMGIVGLISFLIGAVMVNQGAVQLAKFGADIFVVDMLGISHLRELGILLTAIIVAGRSGSAFTAEIGSMQLHEEIDAMKTIGMNPIDVLVLPRLMALMLALPLLGFYADMVGIAGGSLMAWVQLGISPANFFIYFREVISIDHFIVGLVKAPFFAAVIVVSGCYQGLTVEGSADSLGRHTTRAVVESIFLVIVLDALFSIFFTAIDL</sequence>
<dbReference type="RefSeq" id="WP_289504680.1">
    <property type="nucleotide sequence ID" value="NZ_CP116805.1"/>
</dbReference>
<dbReference type="SUPFAM" id="SSF52091">
    <property type="entry name" value="SpoIIaa-like"/>
    <property type="match status" value="1"/>
</dbReference>
<dbReference type="InterPro" id="IPR030802">
    <property type="entry name" value="Permease_MalE"/>
</dbReference>
<dbReference type="NCBIfam" id="TIGR00056">
    <property type="entry name" value="MlaE family lipid ABC transporter permease subunit"/>
    <property type="match status" value="1"/>
</dbReference>
<comment type="subcellular location">
    <subcellularLocation>
        <location evidence="2">Cell inner membrane</location>
        <topology evidence="2">Multi-pass membrane protein</topology>
    </subcellularLocation>
</comment>